<keyword evidence="3" id="KW-1003">Cell membrane</keyword>
<evidence type="ECO:0000256" key="9">
    <source>
        <dbReference type="ARBA" id="ARBA00022840"/>
    </source>
</evidence>
<dbReference type="InterPro" id="IPR036945">
    <property type="entry name" value="DAGK_sf"/>
</dbReference>
<evidence type="ECO:0000256" key="1">
    <source>
        <dbReference type="ARBA" id="ARBA00004651"/>
    </source>
</evidence>
<keyword evidence="13" id="KW-0594">Phospholipid biosynthesis</keyword>
<dbReference type="CDD" id="cd14265">
    <property type="entry name" value="UDPK_IM_like"/>
    <property type="match status" value="1"/>
</dbReference>
<dbReference type="GO" id="GO:0016301">
    <property type="term" value="F:kinase activity"/>
    <property type="evidence" value="ECO:0007669"/>
    <property type="project" value="UniProtKB-KW"/>
</dbReference>
<dbReference type="GO" id="GO:0005524">
    <property type="term" value="F:ATP binding"/>
    <property type="evidence" value="ECO:0007669"/>
    <property type="project" value="UniProtKB-KW"/>
</dbReference>
<keyword evidence="4" id="KW-0444">Lipid biosynthesis</keyword>
<feature type="binding site" evidence="18">
    <location>
        <position position="83"/>
    </location>
    <ligand>
        <name>a divalent metal cation</name>
        <dbReference type="ChEBI" id="CHEBI:60240"/>
    </ligand>
</feature>
<evidence type="ECO:0000256" key="2">
    <source>
        <dbReference type="ARBA" id="ARBA00005967"/>
    </source>
</evidence>
<name>A0A0G1ZAW0_9BACT</name>
<dbReference type="GO" id="GO:0005886">
    <property type="term" value="C:plasma membrane"/>
    <property type="evidence" value="ECO:0007669"/>
    <property type="project" value="UniProtKB-SubCell"/>
</dbReference>
<evidence type="ECO:0000256" key="19">
    <source>
        <dbReference type="SAM" id="Phobius"/>
    </source>
</evidence>
<evidence type="ECO:0000256" key="18">
    <source>
        <dbReference type="PIRSR" id="PIRSR600829-4"/>
    </source>
</evidence>
<comment type="caution">
    <text evidence="20">The sequence shown here is derived from an EMBL/GenBank/DDBJ whole genome shotgun (WGS) entry which is preliminary data.</text>
</comment>
<evidence type="ECO:0000313" key="21">
    <source>
        <dbReference type="Proteomes" id="UP000034273"/>
    </source>
</evidence>
<feature type="transmembrane region" description="Helical" evidence="19">
    <location>
        <begin position="38"/>
        <end position="57"/>
    </location>
</feature>
<sequence length="132" mass="14450">MPSSDKDRQVQFSLVKRAKSFAHAGRGIAVFIKTTHNAWIHIVILIGVIFAGIYFSISYIDWMFLTLASGMVVTAEAFNTAIEIDIDLTSPTYHPYARDTKDVAAGAVLISSITAAIIGIGIFGHYFLNLLQ</sequence>
<keyword evidence="9 17" id="KW-0067">ATP-binding</keyword>
<keyword evidence="5" id="KW-0808">Transferase</keyword>
<dbReference type="PANTHER" id="PTHR34299:SF1">
    <property type="entry name" value="DIACYLGLYCEROL KINASE"/>
    <property type="match status" value="1"/>
</dbReference>
<evidence type="ECO:0000256" key="4">
    <source>
        <dbReference type="ARBA" id="ARBA00022516"/>
    </source>
</evidence>
<evidence type="ECO:0000256" key="3">
    <source>
        <dbReference type="ARBA" id="ARBA00022475"/>
    </source>
</evidence>
<feature type="binding site" evidence="16">
    <location>
        <position position="76"/>
    </location>
    <ligand>
        <name>substrate</name>
    </ligand>
</feature>
<gene>
    <name evidence="20" type="ORF">UY67_C0002G0016</name>
</gene>
<keyword evidence="6 19" id="KW-0812">Transmembrane</keyword>
<keyword evidence="18" id="KW-0460">Magnesium</keyword>
<comment type="similarity">
    <text evidence="2">Belongs to the bacterial diacylglycerol kinase family.</text>
</comment>
<feature type="binding site" evidence="17">
    <location>
        <position position="83"/>
    </location>
    <ligand>
        <name>ATP</name>
        <dbReference type="ChEBI" id="CHEBI:30616"/>
    </ligand>
</feature>
<evidence type="ECO:0000256" key="6">
    <source>
        <dbReference type="ARBA" id="ARBA00022692"/>
    </source>
</evidence>
<feature type="binding site" evidence="17">
    <location>
        <begin position="101"/>
        <end position="102"/>
    </location>
    <ligand>
        <name>ATP</name>
        <dbReference type="ChEBI" id="CHEBI:30616"/>
    </ligand>
</feature>
<dbReference type="Proteomes" id="UP000034273">
    <property type="component" value="Unassembled WGS sequence"/>
</dbReference>
<keyword evidence="12 19" id="KW-0472">Membrane</keyword>
<evidence type="ECO:0000256" key="12">
    <source>
        <dbReference type="ARBA" id="ARBA00023136"/>
    </source>
</evidence>
<keyword evidence="7 17" id="KW-0547">Nucleotide-binding</keyword>
<keyword evidence="18" id="KW-0479">Metal-binding</keyword>
<organism evidence="20 21">
    <name type="scientific">Candidatus Kaiserbacteria bacterium GW2011_GWA2_52_12</name>
    <dbReference type="NCBI Taxonomy" id="1618671"/>
    <lineage>
        <taxon>Bacteria</taxon>
        <taxon>Candidatus Kaiseribacteriota</taxon>
    </lineage>
</organism>
<evidence type="ECO:0000256" key="16">
    <source>
        <dbReference type="PIRSR" id="PIRSR600829-2"/>
    </source>
</evidence>
<evidence type="ECO:0000256" key="5">
    <source>
        <dbReference type="ARBA" id="ARBA00022679"/>
    </source>
</evidence>
<feature type="active site" description="Proton acceptor" evidence="15">
    <location>
        <position position="76"/>
    </location>
</feature>
<evidence type="ECO:0000256" key="11">
    <source>
        <dbReference type="ARBA" id="ARBA00023098"/>
    </source>
</evidence>
<dbReference type="STRING" id="1618671.UY67_C0002G0016"/>
<dbReference type="GO" id="GO:0008654">
    <property type="term" value="P:phospholipid biosynthetic process"/>
    <property type="evidence" value="ECO:0007669"/>
    <property type="project" value="UniProtKB-KW"/>
</dbReference>
<reference evidence="20 21" key="1">
    <citation type="journal article" date="2015" name="Nature">
        <title>rRNA introns, odd ribosomes, and small enigmatic genomes across a large radiation of phyla.</title>
        <authorList>
            <person name="Brown C.T."/>
            <person name="Hug L.A."/>
            <person name="Thomas B.C."/>
            <person name="Sharon I."/>
            <person name="Castelle C.J."/>
            <person name="Singh A."/>
            <person name="Wilkins M.J."/>
            <person name="Williams K.H."/>
            <person name="Banfield J.F."/>
        </authorList>
    </citation>
    <scope>NUCLEOTIDE SEQUENCE [LARGE SCALE GENOMIC DNA]</scope>
</reference>
<dbReference type="PANTHER" id="PTHR34299">
    <property type="entry name" value="DIACYLGLYCEROL KINASE"/>
    <property type="match status" value="1"/>
</dbReference>
<dbReference type="Pfam" id="PF01219">
    <property type="entry name" value="DAGK_prokar"/>
    <property type="match status" value="1"/>
</dbReference>
<evidence type="ECO:0000256" key="10">
    <source>
        <dbReference type="ARBA" id="ARBA00022989"/>
    </source>
</evidence>
<dbReference type="InterPro" id="IPR000829">
    <property type="entry name" value="DAGK"/>
</dbReference>
<feature type="transmembrane region" description="Helical" evidence="19">
    <location>
        <begin position="103"/>
        <end position="128"/>
    </location>
</feature>
<dbReference type="InterPro" id="IPR033717">
    <property type="entry name" value="UDPK"/>
</dbReference>
<comment type="subcellular location">
    <subcellularLocation>
        <location evidence="1">Cell membrane</location>
        <topology evidence="1">Multi-pass membrane protein</topology>
    </subcellularLocation>
</comment>
<protein>
    <submittedName>
        <fullName evidence="20">Diacylglycerol kinase</fullName>
    </submittedName>
</protein>
<evidence type="ECO:0000256" key="13">
    <source>
        <dbReference type="ARBA" id="ARBA00023209"/>
    </source>
</evidence>
<dbReference type="GO" id="GO:0046872">
    <property type="term" value="F:metal ion binding"/>
    <property type="evidence" value="ECO:0007669"/>
    <property type="project" value="UniProtKB-KW"/>
</dbReference>
<evidence type="ECO:0000313" key="20">
    <source>
        <dbReference type="EMBL" id="KKW24867.1"/>
    </source>
</evidence>
<keyword evidence="11" id="KW-0443">Lipid metabolism</keyword>
<dbReference type="AlphaFoldDB" id="A0A0G1ZAW0"/>
<accession>A0A0G1ZAW0</accession>
<dbReference type="EMBL" id="LCQW01000002">
    <property type="protein sequence ID" value="KKW24867.1"/>
    <property type="molecule type" value="Genomic_DNA"/>
</dbReference>
<evidence type="ECO:0000256" key="7">
    <source>
        <dbReference type="ARBA" id="ARBA00022741"/>
    </source>
</evidence>
<evidence type="ECO:0000256" key="17">
    <source>
        <dbReference type="PIRSR" id="PIRSR600829-3"/>
    </source>
</evidence>
<keyword evidence="10 19" id="KW-1133">Transmembrane helix</keyword>
<evidence type="ECO:0000256" key="15">
    <source>
        <dbReference type="PIRSR" id="PIRSR600829-1"/>
    </source>
</evidence>
<keyword evidence="14" id="KW-1208">Phospholipid metabolism</keyword>
<evidence type="ECO:0000256" key="14">
    <source>
        <dbReference type="ARBA" id="ARBA00023264"/>
    </source>
</evidence>
<comment type="cofactor">
    <cofactor evidence="18">
        <name>Mg(2+)</name>
        <dbReference type="ChEBI" id="CHEBI:18420"/>
    </cofactor>
    <text evidence="18">Mn(2+), Zn(2+), Cd(2+) and Co(2+) support activity to lesser extents.</text>
</comment>
<keyword evidence="8 20" id="KW-0418">Kinase</keyword>
<evidence type="ECO:0000256" key="8">
    <source>
        <dbReference type="ARBA" id="ARBA00022777"/>
    </source>
</evidence>
<proteinExistence type="inferred from homology"/>
<dbReference type="Gene3D" id="1.10.287.3610">
    <property type="match status" value="1"/>
</dbReference>